<sequence length="487" mass="52337">MRSIGTLPDLKWGETYEIVEVSDEDGPIDDVLFSGVVEIIDEPARITSVIVRCTSDKAFITLEGICFPPTFSIRFFVDVFIVRNSQSLKRNGNDAKFFFQASSSSPTKAFSIVPAQRSISYFDEIEAVAFDEGYNFETKEIFTSCRDVHIPHPTAITSVSLVATPSPTSFWLKVVGANFEAGDRFRMSIVESVESNTVSVFEVIVEMSGSEDGQSAPFEVGRPSTLAFGKTYSVASLTLVSQEEFVVLTSETFTTPPKPAQMEMFVDGKTGVDGDGCGGVSAPCQTLDKALSHVETTAIETVKVSLANKVTLSASHVLPADIVLVVDQNGETGSIWIPSDASTASPLLISSGGMLKLRNLAISIESVSSDLCLLSSSDTAVELNNLRVTGPRLPTTSNSESVDEMGVCEWETGLVKVSGVSIVVIGSNLSRIHQGVFFMANSTLTLQNSHLLSNWAGLDKFPSLERNVRGALLPVAPHKPSAPTPLR</sequence>
<comment type="caution">
    <text evidence="1">The sequence shown here is derived from an EMBL/GenBank/DDBJ whole genome shotgun (WGS) entry which is preliminary data.</text>
</comment>
<gene>
    <name evidence="1" type="ORF">BLNAU_15864</name>
</gene>
<name>A0ABQ9XBH3_9EUKA</name>
<dbReference type="EMBL" id="JARBJD010000160">
    <property type="protein sequence ID" value="KAK2949261.1"/>
    <property type="molecule type" value="Genomic_DNA"/>
</dbReference>
<evidence type="ECO:0000313" key="2">
    <source>
        <dbReference type="Proteomes" id="UP001281761"/>
    </source>
</evidence>
<evidence type="ECO:0000313" key="1">
    <source>
        <dbReference type="EMBL" id="KAK2949261.1"/>
    </source>
</evidence>
<reference evidence="1 2" key="1">
    <citation type="journal article" date="2022" name="bioRxiv">
        <title>Genomics of Preaxostyla Flagellates Illuminates Evolutionary Transitions and the Path Towards Mitochondrial Loss.</title>
        <authorList>
            <person name="Novak L.V.F."/>
            <person name="Treitli S.C."/>
            <person name="Pyrih J."/>
            <person name="Halakuc P."/>
            <person name="Pipaliya S.V."/>
            <person name="Vacek V."/>
            <person name="Brzon O."/>
            <person name="Soukal P."/>
            <person name="Eme L."/>
            <person name="Dacks J.B."/>
            <person name="Karnkowska A."/>
            <person name="Elias M."/>
            <person name="Hampl V."/>
        </authorList>
    </citation>
    <scope>NUCLEOTIDE SEQUENCE [LARGE SCALE GENOMIC DNA]</scope>
    <source>
        <strain evidence="1">NAU3</strain>
        <tissue evidence="1">Gut</tissue>
    </source>
</reference>
<keyword evidence="2" id="KW-1185">Reference proteome</keyword>
<protein>
    <submittedName>
        <fullName evidence="1">Uncharacterized protein</fullName>
    </submittedName>
</protein>
<dbReference type="Proteomes" id="UP001281761">
    <property type="component" value="Unassembled WGS sequence"/>
</dbReference>
<accession>A0ABQ9XBH3</accession>
<proteinExistence type="predicted"/>
<organism evidence="1 2">
    <name type="scientific">Blattamonas nauphoetae</name>
    <dbReference type="NCBI Taxonomy" id="2049346"/>
    <lineage>
        <taxon>Eukaryota</taxon>
        <taxon>Metamonada</taxon>
        <taxon>Preaxostyla</taxon>
        <taxon>Oxymonadida</taxon>
        <taxon>Blattamonas</taxon>
    </lineage>
</organism>